<evidence type="ECO:0000256" key="5">
    <source>
        <dbReference type="SAM" id="Phobius"/>
    </source>
</evidence>
<feature type="transmembrane region" description="Helical" evidence="5">
    <location>
        <begin position="74"/>
        <end position="93"/>
    </location>
</feature>
<accession>A0A7H1N1A3</accession>
<organism evidence="6 7">
    <name type="scientific">Defluviicoccus vanus</name>
    <dbReference type="NCBI Taxonomy" id="111831"/>
    <lineage>
        <taxon>Bacteria</taxon>
        <taxon>Pseudomonadati</taxon>
        <taxon>Pseudomonadota</taxon>
        <taxon>Alphaproteobacteria</taxon>
        <taxon>Rhodospirillales</taxon>
        <taxon>Rhodospirillaceae</taxon>
        <taxon>Defluviicoccus</taxon>
    </lineage>
</organism>
<name>A0A7H1N1A3_9PROT</name>
<evidence type="ECO:0000256" key="3">
    <source>
        <dbReference type="ARBA" id="ARBA00022989"/>
    </source>
</evidence>
<evidence type="ECO:0000256" key="2">
    <source>
        <dbReference type="ARBA" id="ARBA00022692"/>
    </source>
</evidence>
<feature type="transmembrane region" description="Helical" evidence="5">
    <location>
        <begin position="48"/>
        <end position="67"/>
    </location>
</feature>
<gene>
    <name evidence="6" type="ORF">HQ394_09315</name>
</gene>
<comment type="subcellular location">
    <subcellularLocation>
        <location evidence="1">Membrane</location>
        <topology evidence="1">Multi-pass membrane protein</topology>
    </subcellularLocation>
</comment>
<dbReference type="InterPro" id="IPR032808">
    <property type="entry name" value="DoxX"/>
</dbReference>
<keyword evidence="7" id="KW-1185">Reference proteome</keyword>
<dbReference type="AlphaFoldDB" id="A0A7H1N1A3"/>
<dbReference type="RefSeq" id="WP_190262991.1">
    <property type="nucleotide sequence ID" value="NZ_CP053923.1"/>
</dbReference>
<sequence>MGMIDRWLPGLARFCLILLFPFSALDKIFDYSSAVAQANASGMPMPGWLLLLLGGCLEVFGSLGILFDVYRRQFALLFCFYCIVTGVLFHNFWDYPFRSADWMDNFWPFLKNFGLVGGFLFIATNARMQPIAGAISLRRR</sequence>
<evidence type="ECO:0000256" key="4">
    <source>
        <dbReference type="ARBA" id="ARBA00023136"/>
    </source>
</evidence>
<dbReference type="GO" id="GO:0016020">
    <property type="term" value="C:membrane"/>
    <property type="evidence" value="ECO:0007669"/>
    <property type="project" value="UniProtKB-SubCell"/>
</dbReference>
<dbReference type="EMBL" id="CP053923">
    <property type="protein sequence ID" value="QNT69489.1"/>
    <property type="molecule type" value="Genomic_DNA"/>
</dbReference>
<proteinExistence type="predicted"/>
<evidence type="ECO:0000256" key="1">
    <source>
        <dbReference type="ARBA" id="ARBA00004141"/>
    </source>
</evidence>
<evidence type="ECO:0000313" key="7">
    <source>
        <dbReference type="Proteomes" id="UP000516369"/>
    </source>
</evidence>
<keyword evidence="2 5" id="KW-0812">Transmembrane</keyword>
<feature type="transmembrane region" description="Helical" evidence="5">
    <location>
        <begin position="113"/>
        <end position="137"/>
    </location>
</feature>
<dbReference type="Pfam" id="PF07681">
    <property type="entry name" value="DoxX"/>
    <property type="match status" value="1"/>
</dbReference>
<dbReference type="Proteomes" id="UP000516369">
    <property type="component" value="Chromosome"/>
</dbReference>
<evidence type="ECO:0000313" key="6">
    <source>
        <dbReference type="EMBL" id="QNT69489.1"/>
    </source>
</evidence>
<keyword evidence="3 5" id="KW-1133">Transmembrane helix</keyword>
<protein>
    <submittedName>
        <fullName evidence="6">DoxX family protein</fullName>
    </submittedName>
</protein>
<reference evidence="6 7" key="1">
    <citation type="submission" date="2020-05" db="EMBL/GenBank/DDBJ databases">
        <title>Complete closed genome sequence of Defluviicoccus vanus.</title>
        <authorList>
            <person name="Bessarab I."/>
            <person name="Arumugam K."/>
            <person name="Maszenan A.M."/>
            <person name="Seviour R.J."/>
            <person name="Williams R.B."/>
        </authorList>
    </citation>
    <scope>NUCLEOTIDE SEQUENCE [LARGE SCALE GENOMIC DNA]</scope>
    <source>
        <strain evidence="6 7">Ben 114</strain>
    </source>
</reference>
<dbReference type="KEGG" id="dvn:HQ394_09315"/>
<keyword evidence="4 5" id="KW-0472">Membrane</keyword>